<feature type="transmembrane region" description="Helical" evidence="1">
    <location>
        <begin position="81"/>
        <end position="99"/>
    </location>
</feature>
<reference evidence="2 3" key="1">
    <citation type="submission" date="2016-10" db="EMBL/GenBank/DDBJ databases">
        <title>Draft Genome sequence of Roseomonas sp. strain M3.</title>
        <authorList>
            <person name="Subhash Y."/>
            <person name="Lee S."/>
        </authorList>
    </citation>
    <scope>NUCLEOTIDE SEQUENCE [LARGE SCALE GENOMIC DNA]</scope>
    <source>
        <strain evidence="2 3">M3</strain>
    </source>
</reference>
<dbReference type="AlphaFoldDB" id="A0A1V2GUE2"/>
<feature type="transmembrane region" description="Helical" evidence="1">
    <location>
        <begin position="221"/>
        <end position="237"/>
    </location>
</feature>
<feature type="transmembrane region" description="Helical" evidence="1">
    <location>
        <begin position="119"/>
        <end position="141"/>
    </location>
</feature>
<evidence type="ECO:0000313" key="3">
    <source>
        <dbReference type="Proteomes" id="UP000188879"/>
    </source>
</evidence>
<evidence type="ECO:0000313" key="2">
    <source>
        <dbReference type="EMBL" id="ONG45134.1"/>
    </source>
</evidence>
<evidence type="ECO:0000256" key="1">
    <source>
        <dbReference type="SAM" id="Phobius"/>
    </source>
</evidence>
<sequence length="314" mass="32177">MAAGQPRIGLTDDPRLLAGAAGGLVSALAALAAFRGVPGGMGLFWLAPMPLFLAGLGFGKASLAIAVAIASLALLLTTPGVVPLLFWLALYGAPALLLLGTGLQDASPQAEPGTARLSLGLPLALLGIWPALLLVLASLLASNEGGLEALLRDAITTGLARMGAEVPEAVLRQIVRLQAAALALWVGLTLLANAAGAQGFLHRRGLALAADPAWRAARLPVWYPALPALAGVLWLVADPAAELLPLSLCLVLAVPLVLQGLAAMHSRLAGFSARLPLLILLYVLILVFSLPGALILVALGLLEQYGRRNPPANM</sequence>
<proteinExistence type="predicted"/>
<keyword evidence="3" id="KW-1185">Reference proteome</keyword>
<dbReference type="Proteomes" id="UP000188879">
    <property type="component" value="Unassembled WGS sequence"/>
</dbReference>
<comment type="caution">
    <text evidence="2">The sequence shown here is derived from an EMBL/GenBank/DDBJ whole genome shotgun (WGS) entry which is preliminary data.</text>
</comment>
<feature type="transmembrane region" description="Helical" evidence="1">
    <location>
        <begin position="49"/>
        <end position="75"/>
    </location>
</feature>
<feature type="transmembrane region" description="Helical" evidence="1">
    <location>
        <begin position="275"/>
        <end position="302"/>
    </location>
</feature>
<dbReference type="OrthoDB" id="7284462at2"/>
<keyword evidence="1" id="KW-0472">Membrane</keyword>
<keyword evidence="1" id="KW-0812">Transmembrane</keyword>
<feature type="transmembrane region" description="Helical" evidence="1">
    <location>
        <begin position="16"/>
        <end position="37"/>
    </location>
</feature>
<evidence type="ECO:0008006" key="4">
    <source>
        <dbReference type="Google" id="ProtNLM"/>
    </source>
</evidence>
<feature type="transmembrane region" description="Helical" evidence="1">
    <location>
        <begin position="179"/>
        <end position="201"/>
    </location>
</feature>
<organism evidence="2 3">
    <name type="scientific">Teichococcus deserti</name>
    <dbReference type="NCBI Taxonomy" id="1817963"/>
    <lineage>
        <taxon>Bacteria</taxon>
        <taxon>Pseudomonadati</taxon>
        <taxon>Pseudomonadota</taxon>
        <taxon>Alphaproteobacteria</taxon>
        <taxon>Acetobacterales</taxon>
        <taxon>Roseomonadaceae</taxon>
        <taxon>Roseomonas</taxon>
    </lineage>
</organism>
<keyword evidence="1" id="KW-1133">Transmembrane helix</keyword>
<gene>
    <name evidence="2" type="ORF">BKE38_26845</name>
</gene>
<feature type="transmembrane region" description="Helical" evidence="1">
    <location>
        <begin position="243"/>
        <end position="263"/>
    </location>
</feature>
<name>A0A1V2GUE2_9PROT</name>
<protein>
    <recommendedName>
        <fullName evidence="4">DUF2232 domain-containing protein</fullName>
    </recommendedName>
</protein>
<dbReference type="RefSeq" id="WP_076960321.1">
    <property type="nucleotide sequence ID" value="NZ_MLCO01000363.1"/>
</dbReference>
<dbReference type="EMBL" id="MLCO01000363">
    <property type="protein sequence ID" value="ONG45134.1"/>
    <property type="molecule type" value="Genomic_DNA"/>
</dbReference>
<accession>A0A1V2GUE2</accession>